<dbReference type="Proteomes" id="UP001162131">
    <property type="component" value="Unassembled WGS sequence"/>
</dbReference>
<keyword evidence="4" id="KW-1185">Reference proteome</keyword>
<protein>
    <submittedName>
        <fullName evidence="3">Uncharacterized protein</fullName>
    </submittedName>
</protein>
<name>A0AAU9JA00_9CILI</name>
<proteinExistence type="predicted"/>
<organism evidence="3 4">
    <name type="scientific">Blepharisma stoltei</name>
    <dbReference type="NCBI Taxonomy" id="1481888"/>
    <lineage>
        <taxon>Eukaryota</taxon>
        <taxon>Sar</taxon>
        <taxon>Alveolata</taxon>
        <taxon>Ciliophora</taxon>
        <taxon>Postciliodesmatophora</taxon>
        <taxon>Heterotrichea</taxon>
        <taxon>Heterotrichida</taxon>
        <taxon>Blepharismidae</taxon>
        <taxon>Blepharisma</taxon>
    </lineage>
</organism>
<accession>A0AAU9JA00</accession>
<feature type="signal peptide" evidence="2">
    <location>
        <begin position="1"/>
        <end position="21"/>
    </location>
</feature>
<keyword evidence="2" id="KW-0732">Signal</keyword>
<feature type="transmembrane region" description="Helical" evidence="1">
    <location>
        <begin position="177"/>
        <end position="198"/>
    </location>
</feature>
<keyword evidence="1" id="KW-0472">Membrane</keyword>
<gene>
    <name evidence="3" type="ORF">BSTOLATCC_MIC21026</name>
</gene>
<dbReference type="EMBL" id="CAJZBQ010000020">
    <property type="protein sequence ID" value="CAG9318553.1"/>
    <property type="molecule type" value="Genomic_DNA"/>
</dbReference>
<evidence type="ECO:0000313" key="3">
    <source>
        <dbReference type="EMBL" id="CAG9318553.1"/>
    </source>
</evidence>
<comment type="caution">
    <text evidence="3">The sequence shown here is derived from an EMBL/GenBank/DDBJ whole genome shotgun (WGS) entry which is preliminary data.</text>
</comment>
<keyword evidence="1" id="KW-1133">Transmembrane helix</keyword>
<reference evidence="3" key="1">
    <citation type="submission" date="2021-09" db="EMBL/GenBank/DDBJ databases">
        <authorList>
            <consortium name="AG Swart"/>
            <person name="Singh M."/>
            <person name="Singh A."/>
            <person name="Seah K."/>
            <person name="Emmerich C."/>
        </authorList>
    </citation>
    <scope>NUCLEOTIDE SEQUENCE</scope>
    <source>
        <strain evidence="3">ATCC30299</strain>
    </source>
</reference>
<evidence type="ECO:0000313" key="4">
    <source>
        <dbReference type="Proteomes" id="UP001162131"/>
    </source>
</evidence>
<evidence type="ECO:0000256" key="1">
    <source>
        <dbReference type="SAM" id="Phobius"/>
    </source>
</evidence>
<sequence>MNLGLPKLSFGLCLLLVCVLSKEEPEPINESEFHDEIAMSQTRTKWTACMSLAAAKLDQDAREIDTIASDNKVNRTLLEKKIVADIIGKCYDVLTWKQAENILFLEEIDLNRNDIKALVTLEKNSYKGDLSLSMSQKELIGMIAKDMHTTDDGFDFEPTYVPGYEETAKSSKSLSTYGGIIFSFVIIWVAVQAISFFTSKKADSDKPKTT</sequence>
<keyword evidence="1" id="KW-0812">Transmembrane</keyword>
<dbReference type="AlphaFoldDB" id="A0AAU9JA00"/>
<feature type="chain" id="PRO_5043728737" evidence="2">
    <location>
        <begin position="22"/>
        <end position="210"/>
    </location>
</feature>
<evidence type="ECO:0000256" key="2">
    <source>
        <dbReference type="SAM" id="SignalP"/>
    </source>
</evidence>